<dbReference type="GO" id="GO:0003714">
    <property type="term" value="F:transcription corepressor activity"/>
    <property type="evidence" value="ECO:0007669"/>
    <property type="project" value="InterPro"/>
</dbReference>
<evidence type="ECO:0000313" key="2">
    <source>
        <dbReference type="EMBL" id="JAT42509.1"/>
    </source>
</evidence>
<protein>
    <submittedName>
        <fullName evidence="2">Protein SCAI</fullName>
    </submittedName>
</protein>
<feature type="region of interest" description="Disordered" evidence="1">
    <location>
        <begin position="400"/>
        <end position="419"/>
    </location>
</feature>
<accession>A0A1D1XJG4</accession>
<dbReference type="GO" id="GO:0006351">
    <property type="term" value="P:DNA-templated transcription"/>
    <property type="evidence" value="ECO:0007669"/>
    <property type="project" value="InterPro"/>
</dbReference>
<evidence type="ECO:0000256" key="1">
    <source>
        <dbReference type="SAM" id="MobiDB-lite"/>
    </source>
</evidence>
<proteinExistence type="predicted"/>
<dbReference type="AlphaFoldDB" id="A0A1D1XJG4"/>
<sequence length="642" mass="71890">RTPPPSPSSIIPNFFFPDTAPSPAPICQASAGDRRPLSGVMSRGGNIPETELFWSLVDKADRKFSRVKESPAYGRNRNDADFHKAFKIYTRLWKMQQESRQKLVEAGMKRWEIGEIASRIARLYYGQYQRTSESSYLAEAYIFYEAILSREYFRDGLSQDAPALAKKQLRFLARFLIVCLVLNRREMVSRLVAQLRSLVDECKRNFQETEFKEWKQIVQEIVRFLKVDMPLMNMRPLRYSYIFDSPPDSLPCVSSKRGLKLRDAILSSYRHNEVKFTELTLDTFRMLQCLEWEPSGSFSLTNGDEFNKEVLGPNRLNPLQDIRDLTLPPNPQKVILYRPSVTHFLVVLATLCEELPPDGILLIYLSASGKDASTLPVASASGVVTSTSETIVGSLRSLEVSSPADTHTKSSSENMENPNNNPEGCLWLGSIGTGGSNCLYPCDLIPFTRRPLFLIIDSNVSDAFKVIHGSEKGEAVAMLLSPRLSSVGIGATTDSICYQNGSHFTVFLTAPLQAFCILLGIPASTIDKDAYNKAENLLLLALNEWRTILASSDSLSPVWIEVLGDPFLRRLLLRFIFCRAVLALRSTTHRPESLPECLPSLPDSVLPESATIQSGVLRLAHFFSVPEHFAFSEGIVLPNPTT</sequence>
<gene>
    <name evidence="2" type="primary">SCAI_0</name>
    <name evidence="2" type="ORF">g.51861</name>
</gene>
<organism evidence="2">
    <name type="scientific">Anthurium amnicola</name>
    <dbReference type="NCBI Taxonomy" id="1678845"/>
    <lineage>
        <taxon>Eukaryota</taxon>
        <taxon>Viridiplantae</taxon>
        <taxon>Streptophyta</taxon>
        <taxon>Embryophyta</taxon>
        <taxon>Tracheophyta</taxon>
        <taxon>Spermatophyta</taxon>
        <taxon>Magnoliopsida</taxon>
        <taxon>Liliopsida</taxon>
        <taxon>Araceae</taxon>
        <taxon>Pothoideae</taxon>
        <taxon>Potheae</taxon>
        <taxon>Anthurium</taxon>
    </lineage>
</organism>
<reference evidence="2" key="1">
    <citation type="submission" date="2015-07" db="EMBL/GenBank/DDBJ databases">
        <title>Transcriptome Assembly of Anthurium amnicola.</title>
        <authorList>
            <person name="Suzuki J."/>
        </authorList>
    </citation>
    <scope>NUCLEOTIDE SEQUENCE</scope>
</reference>
<name>A0A1D1XJG4_9ARAE</name>
<dbReference type="EMBL" id="GDJX01025427">
    <property type="protein sequence ID" value="JAT42509.1"/>
    <property type="molecule type" value="Transcribed_RNA"/>
</dbReference>
<dbReference type="Pfam" id="PF12070">
    <property type="entry name" value="SCAI"/>
    <property type="match status" value="1"/>
</dbReference>
<dbReference type="InterPro" id="IPR022709">
    <property type="entry name" value="SCAI"/>
</dbReference>
<dbReference type="PANTHER" id="PTHR21243">
    <property type="entry name" value="PROTEIN SCAI"/>
    <property type="match status" value="1"/>
</dbReference>
<feature type="non-terminal residue" evidence="2">
    <location>
        <position position="1"/>
    </location>
</feature>